<evidence type="ECO:0008006" key="2">
    <source>
        <dbReference type="Google" id="ProtNLM"/>
    </source>
</evidence>
<dbReference type="EMBL" id="UINC01054694">
    <property type="protein sequence ID" value="SVB72701.1"/>
    <property type="molecule type" value="Genomic_DNA"/>
</dbReference>
<name>A0A382GET3_9ZZZZ</name>
<dbReference type="AlphaFoldDB" id="A0A382GET3"/>
<reference evidence="1" key="1">
    <citation type="submission" date="2018-05" db="EMBL/GenBank/DDBJ databases">
        <authorList>
            <person name="Lanie J.A."/>
            <person name="Ng W.-L."/>
            <person name="Kazmierczak K.M."/>
            <person name="Andrzejewski T.M."/>
            <person name="Davidsen T.M."/>
            <person name="Wayne K.J."/>
            <person name="Tettelin H."/>
            <person name="Glass J.I."/>
            <person name="Rusch D."/>
            <person name="Podicherti R."/>
            <person name="Tsui H.-C.T."/>
            <person name="Winkler M.E."/>
        </authorList>
    </citation>
    <scope>NUCLEOTIDE SEQUENCE</scope>
</reference>
<protein>
    <recommendedName>
        <fullName evidence="2">4-hydroxy-3-methylbut-2-enyl diphosphate reductase</fullName>
    </recommendedName>
</protein>
<organism evidence="1">
    <name type="scientific">marine metagenome</name>
    <dbReference type="NCBI Taxonomy" id="408172"/>
    <lineage>
        <taxon>unclassified sequences</taxon>
        <taxon>metagenomes</taxon>
        <taxon>ecological metagenomes</taxon>
    </lineage>
</organism>
<sequence>GWLPEGPFELGMTAGASTPNNKIGEALVRVLQIRGLEYVLEDEEASVS</sequence>
<evidence type="ECO:0000313" key="1">
    <source>
        <dbReference type="EMBL" id="SVB72701.1"/>
    </source>
</evidence>
<proteinExistence type="predicted"/>
<accession>A0A382GET3</accession>
<gene>
    <name evidence="1" type="ORF">METZ01_LOCUS225555</name>
</gene>
<feature type="non-terminal residue" evidence="1">
    <location>
        <position position="1"/>
    </location>
</feature>